<accession>A0A517PPS3</accession>
<organism evidence="4 5">
    <name type="scientific">Gimesia chilikensis</name>
    <dbReference type="NCBI Taxonomy" id="2605989"/>
    <lineage>
        <taxon>Bacteria</taxon>
        <taxon>Pseudomonadati</taxon>
        <taxon>Planctomycetota</taxon>
        <taxon>Planctomycetia</taxon>
        <taxon>Planctomycetales</taxon>
        <taxon>Planctomycetaceae</taxon>
        <taxon>Gimesia</taxon>
    </lineage>
</organism>
<dbReference type="Pfam" id="PF13646">
    <property type="entry name" value="HEAT_2"/>
    <property type="match status" value="1"/>
</dbReference>
<dbReference type="SUPFAM" id="SSF69304">
    <property type="entry name" value="Tricorn protease N-terminal domain"/>
    <property type="match status" value="1"/>
</dbReference>
<keyword evidence="5" id="KW-1185">Reference proteome</keyword>
<dbReference type="OrthoDB" id="308800at2"/>
<dbReference type="SUPFAM" id="SSF48371">
    <property type="entry name" value="ARM repeat"/>
    <property type="match status" value="1"/>
</dbReference>
<dbReference type="InterPro" id="IPR016024">
    <property type="entry name" value="ARM-type_fold"/>
</dbReference>
<reference evidence="4 5" key="1">
    <citation type="submission" date="2019-02" db="EMBL/GenBank/DDBJ databases">
        <title>Deep-cultivation of Planctomycetes and their phenomic and genomic characterization uncovers novel biology.</title>
        <authorList>
            <person name="Wiegand S."/>
            <person name="Jogler M."/>
            <person name="Boedeker C."/>
            <person name="Pinto D."/>
            <person name="Vollmers J."/>
            <person name="Rivas-Marin E."/>
            <person name="Kohn T."/>
            <person name="Peeters S.H."/>
            <person name="Heuer A."/>
            <person name="Rast P."/>
            <person name="Oberbeckmann S."/>
            <person name="Bunk B."/>
            <person name="Jeske O."/>
            <person name="Meyerdierks A."/>
            <person name="Storesund J.E."/>
            <person name="Kallscheuer N."/>
            <person name="Luecker S."/>
            <person name="Lage O.M."/>
            <person name="Pohl T."/>
            <person name="Merkel B.J."/>
            <person name="Hornburger P."/>
            <person name="Mueller R.-W."/>
            <person name="Bruemmer F."/>
            <person name="Labrenz M."/>
            <person name="Spormann A.M."/>
            <person name="Op den Camp H."/>
            <person name="Overmann J."/>
            <person name="Amann R."/>
            <person name="Jetten M.S.M."/>
            <person name="Mascher T."/>
            <person name="Medema M.H."/>
            <person name="Devos D.P."/>
            <person name="Kaster A.-K."/>
            <person name="Ovreas L."/>
            <person name="Rohde M."/>
            <person name="Galperin M.Y."/>
            <person name="Jogler C."/>
        </authorList>
    </citation>
    <scope>NUCLEOTIDE SEQUENCE [LARGE SCALE GENOMIC DNA]</scope>
    <source>
        <strain evidence="4 5">HG66A1</strain>
    </source>
</reference>
<feature type="transmembrane region" description="Helical" evidence="2">
    <location>
        <begin position="6"/>
        <end position="28"/>
    </location>
</feature>
<feature type="transmembrane region" description="Helical" evidence="2">
    <location>
        <begin position="40"/>
        <end position="60"/>
    </location>
</feature>
<dbReference type="Pfam" id="PF05569">
    <property type="entry name" value="Peptidase_M56"/>
    <property type="match status" value="1"/>
</dbReference>
<proteinExistence type="predicted"/>
<feature type="region of interest" description="Disordered" evidence="1">
    <location>
        <begin position="414"/>
        <end position="464"/>
    </location>
</feature>
<dbReference type="RefSeq" id="WP_145185627.1">
    <property type="nucleotide sequence ID" value="NZ_CP036266.1"/>
</dbReference>
<dbReference type="Proteomes" id="UP000320421">
    <property type="component" value="Chromosome"/>
</dbReference>
<keyword evidence="2" id="KW-1133">Transmembrane helix</keyword>
<dbReference type="Gene3D" id="1.25.10.10">
    <property type="entry name" value="Leucine-rich Repeat Variant"/>
    <property type="match status" value="1"/>
</dbReference>
<feature type="compositionally biased region" description="Polar residues" evidence="1">
    <location>
        <begin position="114"/>
        <end position="126"/>
    </location>
</feature>
<dbReference type="PANTHER" id="PTHR34978">
    <property type="entry name" value="POSSIBLE SENSOR-TRANSDUCER PROTEIN BLAR"/>
    <property type="match status" value="1"/>
</dbReference>
<dbReference type="InterPro" id="IPR052173">
    <property type="entry name" value="Beta-lactam_resp_regulator"/>
</dbReference>
<dbReference type="CDD" id="cd07341">
    <property type="entry name" value="M56_BlaR1_MecR1_like"/>
    <property type="match status" value="1"/>
</dbReference>
<evidence type="ECO:0000313" key="4">
    <source>
        <dbReference type="EMBL" id="QDT21383.1"/>
    </source>
</evidence>
<evidence type="ECO:0000256" key="2">
    <source>
        <dbReference type="SAM" id="Phobius"/>
    </source>
</evidence>
<keyword evidence="2" id="KW-0472">Membrane</keyword>
<evidence type="ECO:0000259" key="3">
    <source>
        <dbReference type="Pfam" id="PF05569"/>
    </source>
</evidence>
<dbReference type="InterPro" id="IPR008756">
    <property type="entry name" value="Peptidase_M56"/>
</dbReference>
<dbReference type="Gene3D" id="2.120.10.30">
    <property type="entry name" value="TolB, C-terminal domain"/>
    <property type="match status" value="1"/>
</dbReference>
<keyword evidence="2" id="KW-0812">Transmembrane</keyword>
<sequence length="1762" mass="196100">MWFESATQVILSILTVAAVLCLIAELFSRMTRQRWPAIEHALWMVVLLRLVIPPFLPLGVPGFPSASMTPSQSAIPNISIANTSPADYPTDIKPGEAEIRQLEDAERFPDPGAANTQVASADTVASASKPESKPPLVKQQAKLSTAQPPALRSSAAMPGQTQPAAGATTVHPRDAALWNASPIAWSLCVLWAVGSLIVLLRALLSIRAFTKLLPLSEPVTPEIQSAVEAIAARTGLRKVPTVRMLQATVPPLVWSGIWRVQVVLPAELSVLQESTTRNLLLAHEFSHLRRRDYLIRWLELAATVIWWWCPLVWLTRSRLRAAEETACDAQVLTLWPESAEEYTRAIVETAGFVAQAQFQTQLATGGTGSIRQLKSRLRLIESRRLRSHSAFARTSLILVLAALSSPLLLVGRTVSQTPPPQTAQTNPDEPSRQSSAADSNSSAKTVPPVTPELRGAPHTALPPECRPSYNSYAVLSPDGLQIAFTGRSTGPNGKTKYGLFCFDRSTRRTRCLIENRLNTRAAWSPDSKKLAIGNSSGKSIRFPLLVVDVQTGDIDETGAQGAGAAWSPDGRYIAVSTQFTRGSSWVGGIPADGRIGIWDTQTREMNYVSPPGINQSDRDLRYLFVTGGVHPIWSDNGEWISWTQLTHDPLPGSDHNRKAEIWAARINGTSLQRVFKKSRSATWLPHRLILKDEKTDQHAAVQESESTVSKDWPALPLELRKMLTEQKAASRRVAEFNPEVVLKANRLWQNPELGGVQSIEFMHRMSPERLDERFQWDQAGTFQVEVVNREDRSDVYGTGWTVIKLPDGSSFMAANAQAYPRYRSAEEIMQEQRFNKLSARELVRRDMLRHLSGTRLNFTAIDWGRNPNDYIVADYQQDDKHRLIDVRPVPYARRRAKLNAGAMFETTSWAYMHDVAATRSLLTIDDRNRIVREVAFIDENVVAEIDLTDWITTDTGQQAPRQIKINFPEEGFHVDQRFQVTPEGLWILTSGTSHFPGKPAQKEEIVDLKINAGSKALQAAVQQARKRHQEMTARTESKNKVALRGLTPFELGATYTFQGTPDSEQSQFRPVSLKWMPVNKSLSKPGEWTGAVTAPTVELSFPSLNHNTLDSDTNLMLVLYDEDKLPLYSATVPESAVIASNRPADQVLKPILDQQKLWLHSQETPLPKATYQFCYKNEQGPRELPSDNPMIGRGIALTLALDSLRSHPERWKIPIQFSANWNGRPVKVLGLNGPQFEHRFGSGLAYQSGRASYQGGYFKTTGRDLVLVVDAETGFPLVERSAGMEIQFRDYVEAAPGQFVPLRILCKIADSGLDLRFQVLDGKLWLFDREANQDNQSDVFVSDILIDGQVPQQVVQSQAPDSTRKLPWFPWDELTARAPIQTGDQLSASIATYTKPWTHPSWTTLGDVRVESAPDNTQLMRCSLRSYPSLGIARYWTLTRFSGETAEPLTCAETLVKREQREVAVVPFQLDQTSLVPPPVFDAASPDRRGALGGSASSETRVRSFSIHRDQQQRAVITPEILSTTYYTGQTVRITGVLLRDGTVVASGTSSDSFRTYQTPVSSQQSRILLQNSDRQTGTSLLLGHRSVVTSAPVGSTWGMFTGFHFQDFPPEDLLASRYAEIREIGLQGIYFKHVREIERQFRRDGHSQRLHREMKNYRDGLQQILSGKQDDVPAAIALACRLAGFSESTAFQAPLQGLLHDPSQNVRDSAAIGLGLLGQADAIDRLRELAAQPEPDQETVTDQLERYTRQHATWALKRCGK</sequence>
<gene>
    <name evidence="4" type="primary">blaR1_4</name>
    <name evidence="4" type="ORF">HG66A1_31840</name>
</gene>
<feature type="domain" description="Peptidase M56" evidence="3">
    <location>
        <begin position="165"/>
        <end position="379"/>
    </location>
</feature>
<feature type="compositionally biased region" description="Low complexity" evidence="1">
    <location>
        <begin position="432"/>
        <end position="443"/>
    </location>
</feature>
<evidence type="ECO:0000313" key="5">
    <source>
        <dbReference type="Proteomes" id="UP000320421"/>
    </source>
</evidence>
<dbReference type="InterPro" id="IPR011989">
    <property type="entry name" value="ARM-like"/>
</dbReference>
<feature type="region of interest" description="Disordered" evidence="1">
    <location>
        <begin position="108"/>
        <end position="168"/>
    </location>
</feature>
<protein>
    <submittedName>
        <fullName evidence="4">Regulatory protein BlaR1</fullName>
    </submittedName>
</protein>
<dbReference type="EMBL" id="CP036266">
    <property type="protein sequence ID" value="QDT21383.1"/>
    <property type="molecule type" value="Genomic_DNA"/>
</dbReference>
<name>A0A517PPS3_9PLAN</name>
<feature type="transmembrane region" description="Helical" evidence="2">
    <location>
        <begin position="183"/>
        <end position="204"/>
    </location>
</feature>
<dbReference type="InterPro" id="IPR011042">
    <property type="entry name" value="6-blade_b-propeller_TolB-like"/>
</dbReference>
<evidence type="ECO:0000256" key="1">
    <source>
        <dbReference type="SAM" id="MobiDB-lite"/>
    </source>
</evidence>
<dbReference type="PANTHER" id="PTHR34978:SF3">
    <property type="entry name" value="SLR0241 PROTEIN"/>
    <property type="match status" value="1"/>
</dbReference>